<sequence>MASLTDGLIAVLRDRFRVGLRDGLTGVLMGGLRVLSRWRRVSWLPSCAVIRPSGPAVLSNVLSGSVMERS</sequence>
<reference evidence="1 2" key="1">
    <citation type="submission" date="2024-10" db="EMBL/GenBank/DDBJ databases">
        <title>The Natural Products Discovery Center: Release of the First 8490 Sequenced Strains for Exploring Actinobacteria Biosynthetic Diversity.</title>
        <authorList>
            <person name="Kalkreuter E."/>
            <person name="Kautsar S.A."/>
            <person name="Yang D."/>
            <person name="Bader C.D."/>
            <person name="Teijaro C.N."/>
            <person name="Fluegel L."/>
            <person name="Davis C.M."/>
            <person name="Simpson J.R."/>
            <person name="Lauterbach L."/>
            <person name="Steele A.D."/>
            <person name="Gui C."/>
            <person name="Meng S."/>
            <person name="Li G."/>
            <person name="Viehrig K."/>
            <person name="Ye F."/>
            <person name="Su P."/>
            <person name="Kiefer A.F."/>
            <person name="Nichols A."/>
            <person name="Cepeda A.J."/>
            <person name="Yan W."/>
            <person name="Fan B."/>
            <person name="Jiang Y."/>
            <person name="Adhikari A."/>
            <person name="Zheng C.-J."/>
            <person name="Schuster L."/>
            <person name="Cowan T.M."/>
            <person name="Smanski M.J."/>
            <person name="Chevrette M.G."/>
            <person name="De Carvalho L.P.S."/>
            <person name="Shen B."/>
        </authorList>
    </citation>
    <scope>NUCLEOTIDE SEQUENCE [LARGE SCALE GENOMIC DNA]</scope>
    <source>
        <strain evidence="1 2">NPDC015755</strain>
    </source>
</reference>
<evidence type="ECO:0000313" key="1">
    <source>
        <dbReference type="EMBL" id="MFF8281047.1"/>
    </source>
</evidence>
<keyword evidence="2" id="KW-1185">Reference proteome</keyword>
<proteinExistence type="predicted"/>
<protein>
    <submittedName>
        <fullName evidence="1">Uncharacterized protein</fullName>
    </submittedName>
</protein>
<dbReference type="EMBL" id="JBIBSM010000032">
    <property type="protein sequence ID" value="MFF8281047.1"/>
    <property type="molecule type" value="Genomic_DNA"/>
</dbReference>
<dbReference type="Proteomes" id="UP001603013">
    <property type="component" value="Unassembled WGS sequence"/>
</dbReference>
<gene>
    <name evidence="1" type="ORF">ACF05T_34185</name>
</gene>
<comment type="caution">
    <text evidence="1">The sequence shown here is derived from an EMBL/GenBank/DDBJ whole genome shotgun (WGS) entry which is preliminary data.</text>
</comment>
<name>A0ABW6YMB4_9ACTN</name>
<organism evidence="1 2">
    <name type="scientific">Streptomyces lateritius</name>
    <dbReference type="NCBI Taxonomy" id="67313"/>
    <lineage>
        <taxon>Bacteria</taxon>
        <taxon>Bacillati</taxon>
        <taxon>Actinomycetota</taxon>
        <taxon>Actinomycetes</taxon>
        <taxon>Kitasatosporales</taxon>
        <taxon>Streptomycetaceae</taxon>
        <taxon>Streptomyces</taxon>
    </lineage>
</organism>
<evidence type="ECO:0000313" key="2">
    <source>
        <dbReference type="Proteomes" id="UP001603013"/>
    </source>
</evidence>
<accession>A0ABW6YMB4</accession>
<dbReference type="RefSeq" id="WP_391937813.1">
    <property type="nucleotide sequence ID" value="NZ_JBIBSM010000032.1"/>
</dbReference>